<dbReference type="AlphaFoldDB" id="E7RY40"/>
<evidence type="ECO:0000313" key="2">
    <source>
        <dbReference type="EMBL" id="EFV94669.1"/>
    </source>
</evidence>
<evidence type="ECO:0000259" key="1">
    <source>
        <dbReference type="Pfam" id="PF01345"/>
    </source>
</evidence>
<dbReference type="HOGENOM" id="CLU_1087778_0_0_4"/>
<evidence type="ECO:0000313" key="3">
    <source>
        <dbReference type="Proteomes" id="UP000011021"/>
    </source>
</evidence>
<dbReference type="Proteomes" id="UP000011021">
    <property type="component" value="Unassembled WGS sequence"/>
</dbReference>
<sequence length="282" mass="29629">SLQGNTLTLANQQNVTCRLELKDIPASLKLAKAVDGNARLVAGTANEYDVAYTLTVSHEGGIAGIYDLIDAPAFDSDVEIVSATILRNDQALNVTPSAVTGAGAAQARQQWPLATQQSLAIGATDVYRMTFRVRVPFEGSTANDRCRAAGDGSGHGLFNAATLTRQQGGQASGEPLSAQACLDTPEPVLAATLSIDKTSTSRSVEMGDLITYQLRIRNNGKAPALSPKVVDRLPRGFRFEPGSVRIANARATQVQMQGDRELHITLDRVAAASTAQAAGQGA</sequence>
<feature type="non-terminal residue" evidence="2">
    <location>
        <position position="1"/>
    </location>
</feature>
<dbReference type="eggNOG" id="ENOG5030K4F">
    <property type="taxonomic scope" value="Bacteria"/>
</dbReference>
<keyword evidence="3" id="KW-1185">Reference proteome</keyword>
<name>E7RY40_9BURK</name>
<dbReference type="STRING" id="887898.HMPREF0551_1603"/>
<organism evidence="2 3">
    <name type="scientific">Lautropia mirabilis ATCC 51599</name>
    <dbReference type="NCBI Taxonomy" id="887898"/>
    <lineage>
        <taxon>Bacteria</taxon>
        <taxon>Pseudomonadati</taxon>
        <taxon>Pseudomonadota</taxon>
        <taxon>Betaproteobacteria</taxon>
        <taxon>Burkholderiales</taxon>
        <taxon>Burkholderiaceae</taxon>
        <taxon>Lautropia</taxon>
    </lineage>
</organism>
<comment type="caution">
    <text evidence="2">The sequence shown here is derived from an EMBL/GenBank/DDBJ whole genome shotgun (WGS) entry which is preliminary data.</text>
</comment>
<feature type="domain" description="DUF11" evidence="1">
    <location>
        <begin position="193"/>
        <end position="242"/>
    </location>
</feature>
<proteinExistence type="predicted"/>
<gene>
    <name evidence="2" type="ORF">HMPREF0551_1603</name>
</gene>
<dbReference type="EMBL" id="AEQP01000012">
    <property type="protein sequence ID" value="EFV94669.1"/>
    <property type="molecule type" value="Genomic_DNA"/>
</dbReference>
<accession>E7RY40</accession>
<dbReference type="InterPro" id="IPR047589">
    <property type="entry name" value="DUF11_rpt"/>
</dbReference>
<dbReference type="NCBIfam" id="TIGR01451">
    <property type="entry name" value="B_ant_repeat"/>
    <property type="match status" value="1"/>
</dbReference>
<reference evidence="2 3" key="1">
    <citation type="submission" date="2010-12" db="EMBL/GenBank/DDBJ databases">
        <authorList>
            <person name="Muzny D."/>
            <person name="Qin X."/>
            <person name="Deng J."/>
            <person name="Jiang H."/>
            <person name="Liu Y."/>
            <person name="Qu J."/>
            <person name="Song X.-Z."/>
            <person name="Zhang L."/>
            <person name="Thornton R."/>
            <person name="Coyle M."/>
            <person name="Francisco L."/>
            <person name="Jackson L."/>
            <person name="Javaid M."/>
            <person name="Korchina V."/>
            <person name="Kovar C."/>
            <person name="Mata R."/>
            <person name="Mathew T."/>
            <person name="Ngo R."/>
            <person name="Nguyen L."/>
            <person name="Nguyen N."/>
            <person name="Okwuonu G."/>
            <person name="Ongeri F."/>
            <person name="Pham C."/>
            <person name="Simmons D."/>
            <person name="Wilczek-Boney K."/>
            <person name="Hale W."/>
            <person name="Jakkamsetti A."/>
            <person name="Pham P."/>
            <person name="Ruth R."/>
            <person name="San Lucas F."/>
            <person name="Warren J."/>
            <person name="Zhang J."/>
            <person name="Zhao Z."/>
            <person name="Zhou C."/>
            <person name="Zhu D."/>
            <person name="Lee S."/>
            <person name="Bess C."/>
            <person name="Blankenburg K."/>
            <person name="Forbes L."/>
            <person name="Fu Q."/>
            <person name="Gubbala S."/>
            <person name="Hirani K."/>
            <person name="Jayaseelan J.C."/>
            <person name="Lara F."/>
            <person name="Munidasa M."/>
            <person name="Palculict T."/>
            <person name="Patil S."/>
            <person name="Pu L.-L."/>
            <person name="Saada N."/>
            <person name="Tang L."/>
            <person name="Weissenberger G."/>
            <person name="Zhu Y."/>
            <person name="Hemphill L."/>
            <person name="Shang Y."/>
            <person name="Youmans B."/>
            <person name="Ayvaz T."/>
            <person name="Ross M."/>
            <person name="Santibanez J."/>
            <person name="Aqrawi P."/>
            <person name="Gross S."/>
            <person name="Joshi V."/>
            <person name="Fowler G."/>
            <person name="Nazareth L."/>
            <person name="Reid J."/>
            <person name="Worley K."/>
            <person name="Petrosino J."/>
            <person name="Highlander S."/>
            <person name="Gibbs R."/>
        </authorList>
    </citation>
    <scope>NUCLEOTIDE SEQUENCE [LARGE SCALE GENOMIC DNA]</scope>
    <source>
        <strain evidence="2 3">ATCC 51599</strain>
    </source>
</reference>
<dbReference type="InterPro" id="IPR001434">
    <property type="entry name" value="OmcB-like_DUF11"/>
</dbReference>
<dbReference type="RefSeq" id="WP_005673912.1">
    <property type="nucleotide sequence ID" value="NZ_GL636062.1"/>
</dbReference>
<dbReference type="Pfam" id="PF01345">
    <property type="entry name" value="DUF11"/>
    <property type="match status" value="1"/>
</dbReference>
<feature type="non-terminal residue" evidence="2">
    <location>
        <position position="282"/>
    </location>
</feature>
<protein>
    <submittedName>
        <fullName evidence="2">Conserved repeat protein</fullName>
    </submittedName>
</protein>